<keyword evidence="3" id="KW-1185">Reference proteome</keyword>
<feature type="domain" description="Calcineurin-like phosphoesterase" evidence="1">
    <location>
        <begin position="1"/>
        <end position="169"/>
    </location>
</feature>
<dbReference type="Proteomes" id="UP000826725">
    <property type="component" value="Chromosome"/>
</dbReference>
<dbReference type="AlphaFoldDB" id="A0A8D5FQI5"/>
<evidence type="ECO:0000259" key="1">
    <source>
        <dbReference type="Pfam" id="PF00149"/>
    </source>
</evidence>
<name>A0A8D5FQI5_9BACT</name>
<dbReference type="RefSeq" id="WP_228855785.1">
    <property type="nucleotide sequence ID" value="NZ_AP024086.1"/>
</dbReference>
<dbReference type="Pfam" id="PF00149">
    <property type="entry name" value="Metallophos"/>
    <property type="match status" value="1"/>
</dbReference>
<gene>
    <name evidence="2" type="ORF">DGMP_02690</name>
</gene>
<evidence type="ECO:0000313" key="2">
    <source>
        <dbReference type="EMBL" id="BCL59576.1"/>
    </source>
</evidence>
<dbReference type="KEGG" id="dbk:DGMP_02690"/>
<reference evidence="2" key="1">
    <citation type="submission" date="2020-09" db="EMBL/GenBank/DDBJ databases">
        <title>Desulfogranum mesoprofundum gen. nov., sp. nov., a novel mesophilic, sulfate-reducing chemolithoautotroph isolated from a deep-sea hydrothermal vent chimney in the Suiyo Seamount.</title>
        <authorList>
            <person name="Hashimoto Y."/>
            <person name="Nakagawa S."/>
        </authorList>
    </citation>
    <scope>NUCLEOTIDE SEQUENCE</scope>
    <source>
        <strain evidence="2">KT2</strain>
    </source>
</reference>
<sequence length="197" mass="22839">MKILIVSDTVVESLLETGDTNPVRDRIDLILSCGDLPPEYLSSLTFTFNVPLMYILGNHDLRYTTSPPTGCRNIDRRLVTFNTLKIIGFSGSRWYNGGANQYTEKEMKRFVNRMRFTLWQKGAPDIVLTHAPPRHVNDEDDPCHKGFTYYNAFIEKYKPAFFLHGHIHKFFTDDSERISIVNTTRVINCYGYYILEI</sequence>
<protein>
    <submittedName>
        <fullName evidence="2">Serine/threonine protein phosphatase</fullName>
    </submittedName>
</protein>
<proteinExistence type="predicted"/>
<accession>A0A8D5FQI5</accession>
<dbReference type="EMBL" id="AP024086">
    <property type="protein sequence ID" value="BCL59576.1"/>
    <property type="molecule type" value="Genomic_DNA"/>
</dbReference>
<dbReference type="InterPro" id="IPR004843">
    <property type="entry name" value="Calcineurin-like_PHP"/>
</dbReference>
<evidence type="ECO:0000313" key="3">
    <source>
        <dbReference type="Proteomes" id="UP000826725"/>
    </source>
</evidence>
<dbReference type="GO" id="GO:0016787">
    <property type="term" value="F:hydrolase activity"/>
    <property type="evidence" value="ECO:0007669"/>
    <property type="project" value="InterPro"/>
</dbReference>
<organism evidence="2 3">
    <name type="scientific">Desulfomarina profundi</name>
    <dbReference type="NCBI Taxonomy" id="2772557"/>
    <lineage>
        <taxon>Bacteria</taxon>
        <taxon>Pseudomonadati</taxon>
        <taxon>Thermodesulfobacteriota</taxon>
        <taxon>Desulfobulbia</taxon>
        <taxon>Desulfobulbales</taxon>
        <taxon>Desulfobulbaceae</taxon>
        <taxon>Desulfomarina</taxon>
    </lineage>
</organism>